<feature type="transmembrane region" description="Helical" evidence="6">
    <location>
        <begin position="120"/>
        <end position="138"/>
    </location>
</feature>
<accession>H3KDH5</accession>
<dbReference type="Pfam" id="PF00892">
    <property type="entry name" value="EamA"/>
    <property type="match status" value="2"/>
</dbReference>
<dbReference type="STRING" id="762967.HMPREF9440_00784"/>
<dbReference type="EMBL" id="AFBQ01000107">
    <property type="protein sequence ID" value="EHY31836.1"/>
    <property type="molecule type" value="Genomic_DNA"/>
</dbReference>
<evidence type="ECO:0000256" key="1">
    <source>
        <dbReference type="ARBA" id="ARBA00004141"/>
    </source>
</evidence>
<keyword evidence="3 6" id="KW-0812">Transmembrane</keyword>
<proteinExistence type="inferred from homology"/>
<gene>
    <name evidence="8" type="ORF">HMPREF9440_00784</name>
</gene>
<evidence type="ECO:0000313" key="9">
    <source>
        <dbReference type="Proteomes" id="UP000004956"/>
    </source>
</evidence>
<comment type="similarity">
    <text evidence="2">Belongs to the EamA transporter family.</text>
</comment>
<feature type="transmembrane region" description="Helical" evidence="6">
    <location>
        <begin position="31"/>
        <end position="53"/>
    </location>
</feature>
<feature type="transmembrane region" description="Helical" evidence="6">
    <location>
        <begin position="267"/>
        <end position="287"/>
    </location>
</feature>
<feature type="transmembrane region" description="Helical" evidence="6">
    <location>
        <begin position="179"/>
        <end position="197"/>
    </location>
</feature>
<dbReference type="SUPFAM" id="SSF103481">
    <property type="entry name" value="Multidrug resistance efflux transporter EmrE"/>
    <property type="match status" value="1"/>
</dbReference>
<dbReference type="PANTHER" id="PTHR32322:SF2">
    <property type="entry name" value="EAMA DOMAIN-CONTAINING PROTEIN"/>
    <property type="match status" value="1"/>
</dbReference>
<evidence type="ECO:0000256" key="5">
    <source>
        <dbReference type="ARBA" id="ARBA00023136"/>
    </source>
</evidence>
<feature type="transmembrane region" description="Helical" evidence="6">
    <location>
        <begin position="65"/>
        <end position="86"/>
    </location>
</feature>
<keyword evidence="4 6" id="KW-1133">Transmembrane helix</keyword>
<evidence type="ECO:0000256" key="3">
    <source>
        <dbReference type="ARBA" id="ARBA00022692"/>
    </source>
</evidence>
<keyword evidence="5 6" id="KW-0472">Membrane</keyword>
<dbReference type="GO" id="GO:0016020">
    <property type="term" value="C:membrane"/>
    <property type="evidence" value="ECO:0007669"/>
    <property type="project" value="UniProtKB-SubCell"/>
</dbReference>
<dbReference type="PANTHER" id="PTHR32322">
    <property type="entry name" value="INNER MEMBRANE TRANSPORTER"/>
    <property type="match status" value="1"/>
</dbReference>
<feature type="transmembrane region" description="Helical" evidence="6">
    <location>
        <begin position="92"/>
        <end position="113"/>
    </location>
</feature>
<dbReference type="HOGENOM" id="CLU_033863_4_1_4"/>
<feature type="transmembrane region" description="Helical" evidence="6">
    <location>
        <begin position="150"/>
        <end position="167"/>
    </location>
</feature>
<comment type="subcellular location">
    <subcellularLocation>
        <location evidence="1">Membrane</location>
        <topology evidence="1">Multi-pass membrane protein</topology>
    </subcellularLocation>
</comment>
<comment type="caution">
    <text evidence="8">The sequence shown here is derived from an EMBL/GenBank/DDBJ whole genome shotgun (WGS) entry which is preliminary data.</text>
</comment>
<protein>
    <submittedName>
        <fullName evidence="8">Putative membrane protein</fullName>
    </submittedName>
</protein>
<evidence type="ECO:0000256" key="6">
    <source>
        <dbReference type="SAM" id="Phobius"/>
    </source>
</evidence>
<evidence type="ECO:0000256" key="4">
    <source>
        <dbReference type="ARBA" id="ARBA00022989"/>
    </source>
</evidence>
<dbReference type="AlphaFoldDB" id="H3KDH5"/>
<dbReference type="OrthoDB" id="9153900at2"/>
<dbReference type="Proteomes" id="UP000004956">
    <property type="component" value="Unassembled WGS sequence"/>
</dbReference>
<dbReference type="InterPro" id="IPR050638">
    <property type="entry name" value="AA-Vitamin_Transporters"/>
</dbReference>
<feature type="transmembrane region" description="Helical" evidence="6">
    <location>
        <begin position="242"/>
        <end position="261"/>
    </location>
</feature>
<reference evidence="8 9" key="1">
    <citation type="submission" date="2011-11" db="EMBL/GenBank/DDBJ databases">
        <authorList>
            <person name="Weinstock G."/>
            <person name="Sodergren E."/>
            <person name="Clifton S."/>
            <person name="Fulton L."/>
            <person name="Fulton B."/>
            <person name="Courtney L."/>
            <person name="Fronick C."/>
            <person name="Harrison M."/>
            <person name="Strong C."/>
            <person name="Farmer C."/>
            <person name="Delahaunty K."/>
            <person name="Markovic C."/>
            <person name="Hall O."/>
            <person name="Minx P."/>
            <person name="Tomlinson C."/>
            <person name="Mitreva M."/>
            <person name="Hou S."/>
            <person name="Chen J."/>
            <person name="Wollam A."/>
            <person name="Pepin K.H."/>
            <person name="Johnson M."/>
            <person name="Bhonagiri V."/>
            <person name="Zhang X."/>
            <person name="Suruliraj S."/>
            <person name="Warren W."/>
            <person name="Chinwalla A."/>
            <person name="Mardis E.R."/>
            <person name="Wilson R.K."/>
        </authorList>
    </citation>
    <scope>NUCLEOTIDE SEQUENCE [LARGE SCALE GENOMIC DNA]</scope>
    <source>
        <strain evidence="8 9">YIT 11816</strain>
    </source>
</reference>
<feature type="transmembrane region" description="Helical" evidence="6">
    <location>
        <begin position="209"/>
        <end position="230"/>
    </location>
</feature>
<keyword evidence="9" id="KW-1185">Reference proteome</keyword>
<name>H3KDH5_9BURK</name>
<feature type="domain" description="EamA" evidence="7">
    <location>
        <begin position="7"/>
        <end position="137"/>
    </location>
</feature>
<feature type="domain" description="EamA" evidence="7">
    <location>
        <begin position="150"/>
        <end position="282"/>
    </location>
</feature>
<evidence type="ECO:0000259" key="7">
    <source>
        <dbReference type="Pfam" id="PF00892"/>
    </source>
</evidence>
<sequence>MSALHHVLASLVALFWAAAYFSTQTLYDCGVGPFAVLILKAVLAYGLLILIAPKRIYAGSIKAEVKCMLLGVTFVPLYGGLTNLALAHGQAANTAVILATGPLLGVLIASAVLSRVKMHWTTWLGLCSAATGVILTVIDGEILHDLSGTADLLAMGAALSWALYALVLHRLRTVPPALAARKCLGWGILAAMPFYFMEEPTEVLSLTDPVVIGNLLFLSWGAMAAGLVLWHRVIAVIGAKAANYWHYLTPFAAILIGGFFFEEQMSFIGLMGAGLTVCGLILGQRGVNAANRDAARRRQAA</sequence>
<dbReference type="RefSeq" id="WP_008541461.1">
    <property type="nucleotide sequence ID" value="NZ_JH604918.1"/>
</dbReference>
<dbReference type="InterPro" id="IPR000620">
    <property type="entry name" value="EamA_dom"/>
</dbReference>
<dbReference type="InterPro" id="IPR037185">
    <property type="entry name" value="EmrE-like"/>
</dbReference>
<evidence type="ECO:0000256" key="2">
    <source>
        <dbReference type="ARBA" id="ARBA00007362"/>
    </source>
</evidence>
<dbReference type="PATRIC" id="fig|762967.3.peg.625"/>
<evidence type="ECO:0000313" key="8">
    <source>
        <dbReference type="EMBL" id="EHY31836.1"/>
    </source>
</evidence>
<organism evidence="8 9">
    <name type="scientific">Sutterella parvirubra YIT 11816</name>
    <dbReference type="NCBI Taxonomy" id="762967"/>
    <lineage>
        <taxon>Bacteria</taxon>
        <taxon>Pseudomonadati</taxon>
        <taxon>Pseudomonadota</taxon>
        <taxon>Betaproteobacteria</taxon>
        <taxon>Burkholderiales</taxon>
        <taxon>Sutterellaceae</taxon>
        <taxon>Sutterella</taxon>
    </lineage>
</organism>